<evidence type="ECO:0000313" key="2">
    <source>
        <dbReference type="EMBL" id="KAK7604147.1"/>
    </source>
</evidence>
<feature type="compositionally biased region" description="Low complexity" evidence="1">
    <location>
        <begin position="77"/>
        <end position="92"/>
    </location>
</feature>
<gene>
    <name evidence="2" type="ORF">V9T40_004420</name>
</gene>
<feature type="compositionally biased region" description="Low complexity" evidence="1">
    <location>
        <begin position="130"/>
        <end position="151"/>
    </location>
</feature>
<comment type="caution">
    <text evidence="2">The sequence shown here is derived from an EMBL/GenBank/DDBJ whole genome shotgun (WGS) entry which is preliminary data.</text>
</comment>
<dbReference type="EMBL" id="JBBCAQ010000004">
    <property type="protein sequence ID" value="KAK7604147.1"/>
    <property type="molecule type" value="Genomic_DNA"/>
</dbReference>
<proteinExistence type="predicted"/>
<evidence type="ECO:0000256" key="1">
    <source>
        <dbReference type="SAM" id="MobiDB-lite"/>
    </source>
</evidence>
<keyword evidence="3" id="KW-1185">Reference proteome</keyword>
<organism evidence="2 3">
    <name type="scientific">Parthenolecanium corni</name>
    <dbReference type="NCBI Taxonomy" id="536013"/>
    <lineage>
        <taxon>Eukaryota</taxon>
        <taxon>Metazoa</taxon>
        <taxon>Ecdysozoa</taxon>
        <taxon>Arthropoda</taxon>
        <taxon>Hexapoda</taxon>
        <taxon>Insecta</taxon>
        <taxon>Pterygota</taxon>
        <taxon>Neoptera</taxon>
        <taxon>Paraneoptera</taxon>
        <taxon>Hemiptera</taxon>
        <taxon>Sternorrhyncha</taxon>
        <taxon>Coccoidea</taxon>
        <taxon>Coccidae</taxon>
        <taxon>Parthenolecanium</taxon>
    </lineage>
</organism>
<feature type="compositionally biased region" description="Basic residues" evidence="1">
    <location>
        <begin position="59"/>
        <end position="76"/>
    </location>
</feature>
<feature type="compositionally biased region" description="Basic residues" evidence="1">
    <location>
        <begin position="93"/>
        <end position="129"/>
    </location>
</feature>
<name>A0AAN9TSM9_9HEMI</name>
<dbReference type="AlphaFoldDB" id="A0AAN9TSM9"/>
<protein>
    <submittedName>
        <fullName evidence="2">Uncharacterized protein</fullName>
    </submittedName>
</protein>
<dbReference type="Proteomes" id="UP001367676">
    <property type="component" value="Unassembled WGS sequence"/>
</dbReference>
<accession>A0AAN9TSM9</accession>
<sequence>MYNNLLPKFFLDLNHTHPMKVTKEEEMTDGIDGHAVEVEIGLSSRQSSKPSYKRDTGKVKSHRSRSPSFRSRRQRSYSRSSSRSRSSPYSRSKYSKPKRRYKSRSRSRSYSRRRSKSNSRSRRRRRSRSRSASTKKSVNRSSSSSDSSDTVKIAKPKQKEEKPDDFNINPISIPSDDPILKQQLLDEINNPSFIPKTFKSGRTDDPNFSNAAITNDHITVENPVLLRDTQKPGYRKNETVFHDSLIALQNGVICTIINATFENCKQRDKNKIKTLDITIEVITPVRKPEEKKHENVQSVWPKKEVTSIFVMDATVCQFS</sequence>
<reference evidence="2 3" key="1">
    <citation type="submission" date="2024-03" db="EMBL/GenBank/DDBJ databases">
        <title>Adaptation during the transition from Ophiocordyceps entomopathogen to insect associate is accompanied by gene loss and intensified selection.</title>
        <authorList>
            <person name="Ward C.M."/>
            <person name="Onetto C.A."/>
            <person name="Borneman A.R."/>
        </authorList>
    </citation>
    <scope>NUCLEOTIDE SEQUENCE [LARGE SCALE GENOMIC DNA]</scope>
    <source>
        <strain evidence="2">AWRI1</strain>
        <tissue evidence="2">Single Adult Female</tissue>
    </source>
</reference>
<feature type="region of interest" description="Disordered" evidence="1">
    <location>
        <begin position="41"/>
        <end position="173"/>
    </location>
</feature>
<evidence type="ECO:0000313" key="3">
    <source>
        <dbReference type="Proteomes" id="UP001367676"/>
    </source>
</evidence>